<evidence type="ECO:0000256" key="1">
    <source>
        <dbReference type="SAM" id="MobiDB-lite"/>
    </source>
</evidence>
<accession>A0AA40DWZ6</accession>
<evidence type="ECO:0000313" key="3">
    <source>
        <dbReference type="Proteomes" id="UP001172159"/>
    </source>
</evidence>
<evidence type="ECO:0000313" key="2">
    <source>
        <dbReference type="EMBL" id="KAK0718700.1"/>
    </source>
</evidence>
<dbReference type="AlphaFoldDB" id="A0AA40DWZ6"/>
<gene>
    <name evidence="2" type="ORF">B0T21DRAFT_295904</name>
</gene>
<keyword evidence="3" id="KW-1185">Reference proteome</keyword>
<name>A0AA40DWZ6_9PEZI</name>
<protein>
    <submittedName>
        <fullName evidence="2">Uncharacterized protein</fullName>
    </submittedName>
</protein>
<comment type="caution">
    <text evidence="2">The sequence shown here is derived from an EMBL/GenBank/DDBJ whole genome shotgun (WGS) entry which is preliminary data.</text>
</comment>
<organism evidence="2 3">
    <name type="scientific">Apiosordaria backusii</name>
    <dbReference type="NCBI Taxonomy" id="314023"/>
    <lineage>
        <taxon>Eukaryota</taxon>
        <taxon>Fungi</taxon>
        <taxon>Dikarya</taxon>
        <taxon>Ascomycota</taxon>
        <taxon>Pezizomycotina</taxon>
        <taxon>Sordariomycetes</taxon>
        <taxon>Sordariomycetidae</taxon>
        <taxon>Sordariales</taxon>
        <taxon>Lasiosphaeriaceae</taxon>
        <taxon>Apiosordaria</taxon>
    </lineage>
</organism>
<dbReference type="Proteomes" id="UP001172159">
    <property type="component" value="Unassembled WGS sequence"/>
</dbReference>
<reference evidence="2" key="1">
    <citation type="submission" date="2023-06" db="EMBL/GenBank/DDBJ databases">
        <title>Genome-scale phylogeny and comparative genomics of the fungal order Sordariales.</title>
        <authorList>
            <consortium name="Lawrence Berkeley National Laboratory"/>
            <person name="Hensen N."/>
            <person name="Bonometti L."/>
            <person name="Westerberg I."/>
            <person name="Brannstrom I.O."/>
            <person name="Guillou S."/>
            <person name="Cros-Aarteil S."/>
            <person name="Calhoun S."/>
            <person name="Haridas S."/>
            <person name="Kuo A."/>
            <person name="Mondo S."/>
            <person name="Pangilinan J."/>
            <person name="Riley R."/>
            <person name="Labutti K."/>
            <person name="Andreopoulos B."/>
            <person name="Lipzen A."/>
            <person name="Chen C."/>
            <person name="Yanf M."/>
            <person name="Daum C."/>
            <person name="Ng V."/>
            <person name="Clum A."/>
            <person name="Steindorff A."/>
            <person name="Ohm R."/>
            <person name="Martin F."/>
            <person name="Silar P."/>
            <person name="Natvig D."/>
            <person name="Lalanne C."/>
            <person name="Gautier V."/>
            <person name="Ament-Velasquez S.L."/>
            <person name="Kruys A."/>
            <person name="Hutchinson M.I."/>
            <person name="Powell A.J."/>
            <person name="Barry K."/>
            <person name="Miller A.N."/>
            <person name="Grigoriev I.V."/>
            <person name="Debuchy R."/>
            <person name="Gladieux P."/>
            <person name="Thoren M.H."/>
            <person name="Johannesson H."/>
        </authorList>
    </citation>
    <scope>NUCLEOTIDE SEQUENCE</scope>
    <source>
        <strain evidence="2">CBS 540.89</strain>
    </source>
</reference>
<feature type="compositionally biased region" description="Basic and acidic residues" evidence="1">
    <location>
        <begin position="375"/>
        <end position="384"/>
    </location>
</feature>
<sequence length="535" mass="60961">MASQHIQVATPPSKDAILESLVENVRACNARLPPGRDKIVFGACELEAEMPLLLNRPGARLPCREPPAEFETVNAHFSAQMHAFFNALHDLEDMADKPSSDDLDLCRPDECLRPVICVSNQSFEPQLDCLHRAFHTRRITVQNPDSLPLLNRVTQLRILPDRDSTFDPINMRPVSLRTPLELATRLPQLRELDCPWLWERLPVAFTSKALRIISRVWAGPWRDDRAEFARAVRHAMPLLPSSLTKVRLWFWRPSSHWDEVDQAAQMPDLVGASSSSSSTNEFEGIDPVSLGLRDLGSRLEELDVCALITPDLFPSGSDGLSWPHMRHLNVEFHPCAPDGSWYFSGPRGEDPHATGFAITREEHYPPGQEDDDETHELMSDEKEEYRGDAPDIYDLRNPDMFRLRPIAERINPLLLAFASSLQRQKMPALRDAELFTWLTWRPSKERAKEYEGSDDVPPTSYEEETVMFRWGVRYEAPAVGGDGKGKVTWQVGEDWRPEDGVIKAFEDLVGGDGENMEWKAFEFVEEREQDPEDYI</sequence>
<dbReference type="EMBL" id="JAUKTV010000013">
    <property type="protein sequence ID" value="KAK0718700.1"/>
    <property type="molecule type" value="Genomic_DNA"/>
</dbReference>
<feature type="region of interest" description="Disordered" evidence="1">
    <location>
        <begin position="363"/>
        <end position="384"/>
    </location>
</feature>
<proteinExistence type="predicted"/>